<evidence type="ECO:0000259" key="1">
    <source>
        <dbReference type="PROSITE" id="PS50943"/>
    </source>
</evidence>
<dbReference type="GO" id="GO:0003677">
    <property type="term" value="F:DNA binding"/>
    <property type="evidence" value="ECO:0007669"/>
    <property type="project" value="InterPro"/>
</dbReference>
<protein>
    <submittedName>
        <fullName evidence="2">Helix-turn-helix protein</fullName>
    </submittedName>
</protein>
<proteinExistence type="predicted"/>
<dbReference type="InterPro" id="IPR001387">
    <property type="entry name" value="Cro/C1-type_HTH"/>
</dbReference>
<accession>A0A3N4YL27</accession>
<keyword evidence="3" id="KW-1185">Reference proteome</keyword>
<dbReference type="AlphaFoldDB" id="A0A3N4YL27"/>
<dbReference type="InterPro" id="IPR010982">
    <property type="entry name" value="Lambda_DNA-bd_dom_sf"/>
</dbReference>
<dbReference type="PROSITE" id="PS50943">
    <property type="entry name" value="HTH_CROC1"/>
    <property type="match status" value="1"/>
</dbReference>
<organism evidence="2 3">
    <name type="scientific">Myceligenerans xiligouense</name>
    <dbReference type="NCBI Taxonomy" id="253184"/>
    <lineage>
        <taxon>Bacteria</taxon>
        <taxon>Bacillati</taxon>
        <taxon>Actinomycetota</taxon>
        <taxon>Actinomycetes</taxon>
        <taxon>Micrococcales</taxon>
        <taxon>Promicromonosporaceae</taxon>
        <taxon>Myceligenerans</taxon>
    </lineage>
</organism>
<gene>
    <name evidence="2" type="ORF">EDD34_1393</name>
</gene>
<evidence type="ECO:0000313" key="3">
    <source>
        <dbReference type="Proteomes" id="UP000280501"/>
    </source>
</evidence>
<sequence>MAAQSALTGTQGEARREEIGVVSAFVFKLLRSAAGCRQVDVAEHLRVDVTTIQGWESGRRPLSALTGTSLLRLRNSLIALGAPAAAANTLVEAVEADVILSTAITAGPVVSDVQAHPLGVAVLRRSLLALVTWPFTGMAPAVLRPLGAPLGRGPVPTHPQLSARMTDRFFDHLLTIADSARNGGSAPLRRQAVYLLGYDRRPSTMAWLITEYQRIVRTSGATSTPTDFLLGRSAALGLARQGDLDPIQRFIGTDLTQPQHVTANLVYWAYWLGEIPDAYASDDDMLTGGATVWTGHRLMEHLLNHLHDPKHADLNAHTLWSLVLARPNLLDAGPVSRTDASTKVESAIHDGLDPRARRELSEVYFATRLAGR</sequence>
<feature type="domain" description="HTH cro/C1-type" evidence="1">
    <location>
        <begin position="27"/>
        <end position="66"/>
    </location>
</feature>
<dbReference type="EMBL" id="RKQZ01000001">
    <property type="protein sequence ID" value="RPF20787.1"/>
    <property type="molecule type" value="Genomic_DNA"/>
</dbReference>
<dbReference type="Gene3D" id="1.10.260.40">
    <property type="entry name" value="lambda repressor-like DNA-binding domains"/>
    <property type="match status" value="1"/>
</dbReference>
<reference evidence="2 3" key="1">
    <citation type="submission" date="2018-11" db="EMBL/GenBank/DDBJ databases">
        <title>Sequencing the genomes of 1000 actinobacteria strains.</title>
        <authorList>
            <person name="Klenk H.-P."/>
        </authorList>
    </citation>
    <scope>NUCLEOTIDE SEQUENCE [LARGE SCALE GENOMIC DNA]</scope>
    <source>
        <strain evidence="2 3">DSM 15700</strain>
    </source>
</reference>
<name>A0A3N4YL27_9MICO</name>
<evidence type="ECO:0000313" key="2">
    <source>
        <dbReference type="EMBL" id="RPF20787.1"/>
    </source>
</evidence>
<dbReference type="SUPFAM" id="SSF47413">
    <property type="entry name" value="lambda repressor-like DNA-binding domains"/>
    <property type="match status" value="1"/>
</dbReference>
<dbReference type="CDD" id="cd00093">
    <property type="entry name" value="HTH_XRE"/>
    <property type="match status" value="1"/>
</dbReference>
<dbReference type="Proteomes" id="UP000280501">
    <property type="component" value="Unassembled WGS sequence"/>
</dbReference>
<comment type="caution">
    <text evidence="2">The sequence shown here is derived from an EMBL/GenBank/DDBJ whole genome shotgun (WGS) entry which is preliminary data.</text>
</comment>